<proteinExistence type="predicted"/>
<sequence>MTEPVNASSKAQPIEIVEAGEGPQPGTQATILAIKFTHCGDPLLEIHTKNVTLITPKHCRMSFHDRLSSCNQYLWVENPGNSCVYGLLSVLLMQGKLAGMEIPRSPAESDRTVKGFSNIAQNRTEIENLLKFSKNATKNNLL</sequence>
<protein>
    <submittedName>
        <fullName evidence="1">Uncharacterized protein</fullName>
    </submittedName>
</protein>
<dbReference type="Proteomes" id="UP001239111">
    <property type="component" value="Chromosome 2"/>
</dbReference>
<organism evidence="1 2">
    <name type="scientific">Eretmocerus hayati</name>
    <dbReference type="NCBI Taxonomy" id="131215"/>
    <lineage>
        <taxon>Eukaryota</taxon>
        <taxon>Metazoa</taxon>
        <taxon>Ecdysozoa</taxon>
        <taxon>Arthropoda</taxon>
        <taxon>Hexapoda</taxon>
        <taxon>Insecta</taxon>
        <taxon>Pterygota</taxon>
        <taxon>Neoptera</taxon>
        <taxon>Endopterygota</taxon>
        <taxon>Hymenoptera</taxon>
        <taxon>Apocrita</taxon>
        <taxon>Proctotrupomorpha</taxon>
        <taxon>Chalcidoidea</taxon>
        <taxon>Aphelinidae</taxon>
        <taxon>Aphelininae</taxon>
        <taxon>Eretmocerus</taxon>
    </lineage>
</organism>
<comment type="caution">
    <text evidence="1">The sequence shown here is derived from an EMBL/GenBank/DDBJ whole genome shotgun (WGS) entry which is preliminary data.</text>
</comment>
<evidence type="ECO:0000313" key="2">
    <source>
        <dbReference type="Proteomes" id="UP001239111"/>
    </source>
</evidence>
<accession>A0ACC2NXI9</accession>
<evidence type="ECO:0000313" key="1">
    <source>
        <dbReference type="EMBL" id="KAJ8675999.1"/>
    </source>
</evidence>
<keyword evidence="2" id="KW-1185">Reference proteome</keyword>
<reference evidence="1" key="1">
    <citation type="submission" date="2023-04" db="EMBL/GenBank/DDBJ databases">
        <title>A chromosome-level genome assembly of the parasitoid wasp Eretmocerus hayati.</title>
        <authorList>
            <person name="Zhong Y."/>
            <person name="Liu S."/>
            <person name="Liu Y."/>
        </authorList>
    </citation>
    <scope>NUCLEOTIDE SEQUENCE</scope>
    <source>
        <strain evidence="1">ZJU_SS_LIU_2023</strain>
    </source>
</reference>
<name>A0ACC2NXI9_9HYME</name>
<gene>
    <name evidence="1" type="ORF">QAD02_011785</name>
</gene>
<dbReference type="EMBL" id="CM056742">
    <property type="protein sequence ID" value="KAJ8675999.1"/>
    <property type="molecule type" value="Genomic_DNA"/>
</dbReference>